<accession>A0A136A0S8</accession>
<sequence>MSESIKRITIVGKDADAWITALFLKSGLNKENQNVEIELIEIPSSISADDFYSVLPSVKNLHKVLGAHEENLVKSTKAQHFFAQKFVFWNPDKEDFKHAYEKIGINFNSIDFYQYWLKATEAGLNVSLHEFCLGANATKLPSIDLYKHLLPHKNPPNFGYNLSAQHYIAAIARATLIAGVKHRQANIKAINTEAGSDGNKKISSITLADDSTVRADLFIDASGSQRVLINPLDKANFIPWSETFLCDRVITTSIKAFEPTPSFSLMTAFSNGWYGLYPLQNRTGMKICYSSKYTNKTEVLAEVSGLLGVSFLDLPEDTIMCGMLQKPWVGNCIAVGNAVATLDQNDALDLQPLLLSLVELRGVFPTSTSCQLEADIYARRLKAYVENLSNFQLAHYLLNGRQGEQFWDACRNVEIPQELQEKIALFKQLGHISIREYDTFLEESWTLLFNGHGLHPEHHHPMIDKVSDEDLKLKFMHLLKKVANDTADLIK</sequence>
<evidence type="ECO:0000313" key="2">
    <source>
        <dbReference type="Proteomes" id="UP000070299"/>
    </source>
</evidence>
<proteinExistence type="predicted"/>
<dbReference type="OrthoDB" id="5697472at2"/>
<organism evidence="1 2">
    <name type="scientific">Paraglaciecola hydrolytica</name>
    <dbReference type="NCBI Taxonomy" id="1799789"/>
    <lineage>
        <taxon>Bacteria</taxon>
        <taxon>Pseudomonadati</taxon>
        <taxon>Pseudomonadota</taxon>
        <taxon>Gammaproteobacteria</taxon>
        <taxon>Alteromonadales</taxon>
        <taxon>Alteromonadaceae</taxon>
        <taxon>Paraglaciecola</taxon>
    </lineage>
</organism>
<evidence type="ECO:0008006" key="3">
    <source>
        <dbReference type="Google" id="ProtNLM"/>
    </source>
</evidence>
<keyword evidence="2" id="KW-1185">Reference proteome</keyword>
<dbReference type="STRING" id="1799789.AX660_11410"/>
<dbReference type="RefSeq" id="WP_068375568.1">
    <property type="nucleotide sequence ID" value="NZ_LSNE01000005.1"/>
</dbReference>
<dbReference type="Proteomes" id="UP000070299">
    <property type="component" value="Unassembled WGS sequence"/>
</dbReference>
<dbReference type="Pfam" id="PF04820">
    <property type="entry name" value="Trp_halogenase"/>
    <property type="match status" value="1"/>
</dbReference>
<comment type="caution">
    <text evidence="1">The sequence shown here is derived from an EMBL/GenBank/DDBJ whole genome shotgun (WGS) entry which is preliminary data.</text>
</comment>
<name>A0A136A0S8_9ALTE</name>
<protein>
    <recommendedName>
        <fullName evidence="3">Tryptophan halogenase</fullName>
    </recommendedName>
</protein>
<dbReference type="AlphaFoldDB" id="A0A136A0S8"/>
<dbReference type="InterPro" id="IPR006905">
    <property type="entry name" value="Flavin_halogenase"/>
</dbReference>
<gene>
    <name evidence="1" type="ORF">AX660_11410</name>
</gene>
<dbReference type="SUPFAM" id="SSF51905">
    <property type="entry name" value="FAD/NAD(P)-binding domain"/>
    <property type="match status" value="1"/>
</dbReference>
<dbReference type="EMBL" id="LSNE01000005">
    <property type="protein sequence ID" value="KXI28807.1"/>
    <property type="molecule type" value="Genomic_DNA"/>
</dbReference>
<dbReference type="Gene3D" id="3.50.50.60">
    <property type="entry name" value="FAD/NAD(P)-binding domain"/>
    <property type="match status" value="1"/>
</dbReference>
<dbReference type="GO" id="GO:0004497">
    <property type="term" value="F:monooxygenase activity"/>
    <property type="evidence" value="ECO:0007669"/>
    <property type="project" value="InterPro"/>
</dbReference>
<evidence type="ECO:0000313" key="1">
    <source>
        <dbReference type="EMBL" id="KXI28807.1"/>
    </source>
</evidence>
<reference evidence="2" key="1">
    <citation type="submission" date="2016-02" db="EMBL/GenBank/DDBJ databases">
        <authorList>
            <person name="Schultz-Johansen M."/>
            <person name="Glaring M.A."/>
            <person name="Bech P.K."/>
            <person name="Stougaard P."/>
        </authorList>
    </citation>
    <scope>NUCLEOTIDE SEQUENCE [LARGE SCALE GENOMIC DNA]</scope>
    <source>
        <strain evidence="2">S66</strain>
    </source>
</reference>
<dbReference type="InterPro" id="IPR036188">
    <property type="entry name" value="FAD/NAD-bd_sf"/>
</dbReference>